<dbReference type="EMBL" id="DPVV01000374">
    <property type="protein sequence ID" value="HCL02959.1"/>
    <property type="molecule type" value="Genomic_DNA"/>
</dbReference>
<keyword evidence="4 7" id="KW-0812">Transmembrane</keyword>
<evidence type="ECO:0000256" key="6">
    <source>
        <dbReference type="ARBA" id="ARBA00023136"/>
    </source>
</evidence>
<reference evidence="9 10" key="1">
    <citation type="journal article" date="2018" name="Nat. Biotechnol.">
        <title>A standardized bacterial taxonomy based on genome phylogeny substantially revises the tree of life.</title>
        <authorList>
            <person name="Parks D.H."/>
            <person name="Chuvochina M."/>
            <person name="Waite D.W."/>
            <person name="Rinke C."/>
            <person name="Skarshewski A."/>
            <person name="Chaumeil P.A."/>
            <person name="Hugenholtz P."/>
        </authorList>
    </citation>
    <scope>NUCLEOTIDE SEQUENCE [LARGE SCALE GENOMIC DNA]</scope>
    <source>
        <strain evidence="9">UBA11728</strain>
    </source>
</reference>
<evidence type="ECO:0000256" key="1">
    <source>
        <dbReference type="ARBA" id="ARBA00004651"/>
    </source>
</evidence>
<comment type="similarity">
    <text evidence="7">Belongs to the binding-protein-dependent transport system permease family.</text>
</comment>
<gene>
    <name evidence="9" type="ORF">DHW61_11220</name>
</gene>
<feature type="transmembrane region" description="Helical" evidence="7">
    <location>
        <begin position="114"/>
        <end position="137"/>
    </location>
</feature>
<sequence>MKTITVKNKRKISIGQPIIYLILSLWAVTTIYPIVWVVINSFKDRRYILKNSFSLPIGEVFTLSNYELAFRRVNILNAYKNSLVISTTVAVTVIIFAGLASYVLVRYEFRLKKLLYGLVIAGMMFPVYSTIIPVFRMEHSWGIVNTDKLYLSLLSCALPQIAGNLSFAIVVLMGYIKSLPIELEEAAYMEGCNIFQIFFRVIVPLTKPSFATVAIFSFLWSYNDLFTQMFFLRTKTQWTITNLLNQLTSQEGTNYGLMASAVTLVIIPILILYIFLQKYIIKGMTAGAVKG</sequence>
<evidence type="ECO:0000256" key="2">
    <source>
        <dbReference type="ARBA" id="ARBA00022448"/>
    </source>
</evidence>
<dbReference type="PROSITE" id="PS50928">
    <property type="entry name" value="ABC_TM1"/>
    <property type="match status" value="1"/>
</dbReference>
<dbReference type="GO" id="GO:0055085">
    <property type="term" value="P:transmembrane transport"/>
    <property type="evidence" value="ECO:0007669"/>
    <property type="project" value="InterPro"/>
</dbReference>
<feature type="transmembrane region" description="Helical" evidence="7">
    <location>
        <begin position="197"/>
        <end position="222"/>
    </location>
</feature>
<dbReference type="PANTHER" id="PTHR43744">
    <property type="entry name" value="ABC TRANSPORTER PERMEASE PROTEIN MG189-RELATED-RELATED"/>
    <property type="match status" value="1"/>
</dbReference>
<keyword evidence="2 7" id="KW-0813">Transport</keyword>
<dbReference type="InterPro" id="IPR035906">
    <property type="entry name" value="MetI-like_sf"/>
</dbReference>
<comment type="subcellular location">
    <subcellularLocation>
        <location evidence="1 7">Cell membrane</location>
        <topology evidence="1 7">Multi-pass membrane protein</topology>
    </subcellularLocation>
</comment>
<proteinExistence type="inferred from homology"/>
<keyword evidence="5 7" id="KW-1133">Transmembrane helix</keyword>
<dbReference type="SUPFAM" id="SSF161098">
    <property type="entry name" value="MetI-like"/>
    <property type="match status" value="1"/>
</dbReference>
<evidence type="ECO:0000313" key="10">
    <source>
        <dbReference type="Proteomes" id="UP000262969"/>
    </source>
</evidence>
<dbReference type="CDD" id="cd06261">
    <property type="entry name" value="TM_PBP2"/>
    <property type="match status" value="1"/>
</dbReference>
<evidence type="ECO:0000256" key="5">
    <source>
        <dbReference type="ARBA" id="ARBA00022989"/>
    </source>
</evidence>
<evidence type="ECO:0000313" key="9">
    <source>
        <dbReference type="EMBL" id="HCL02959.1"/>
    </source>
</evidence>
<dbReference type="Gene3D" id="1.10.3720.10">
    <property type="entry name" value="MetI-like"/>
    <property type="match status" value="1"/>
</dbReference>
<organism evidence="9 10">
    <name type="scientific">Lachnoclostridium phytofermentans</name>
    <dbReference type="NCBI Taxonomy" id="66219"/>
    <lineage>
        <taxon>Bacteria</taxon>
        <taxon>Bacillati</taxon>
        <taxon>Bacillota</taxon>
        <taxon>Clostridia</taxon>
        <taxon>Lachnospirales</taxon>
        <taxon>Lachnospiraceae</taxon>
    </lineage>
</organism>
<keyword evidence="6 7" id="KW-0472">Membrane</keyword>
<protein>
    <submittedName>
        <fullName evidence="9">Carbohydrate ABC transporter permease</fullName>
    </submittedName>
</protein>
<dbReference type="PANTHER" id="PTHR43744:SF8">
    <property type="entry name" value="SN-GLYCEROL-3-PHOSPHATE TRANSPORT SYSTEM PERMEASE PROTEIN UGPE"/>
    <property type="match status" value="1"/>
</dbReference>
<evidence type="ECO:0000259" key="8">
    <source>
        <dbReference type="PROSITE" id="PS50928"/>
    </source>
</evidence>
<accession>A0A3D2X758</accession>
<feature type="domain" description="ABC transmembrane type-1" evidence="8">
    <location>
        <begin position="79"/>
        <end position="276"/>
    </location>
</feature>
<dbReference type="InterPro" id="IPR000515">
    <property type="entry name" value="MetI-like"/>
</dbReference>
<feature type="transmembrane region" description="Helical" evidence="7">
    <location>
        <begin position="255"/>
        <end position="276"/>
    </location>
</feature>
<evidence type="ECO:0000256" key="7">
    <source>
        <dbReference type="RuleBase" id="RU363032"/>
    </source>
</evidence>
<name>A0A3D2X758_9FIRM</name>
<evidence type="ECO:0000256" key="3">
    <source>
        <dbReference type="ARBA" id="ARBA00022475"/>
    </source>
</evidence>
<feature type="transmembrane region" description="Helical" evidence="7">
    <location>
        <begin position="83"/>
        <end position="105"/>
    </location>
</feature>
<keyword evidence="3" id="KW-1003">Cell membrane</keyword>
<feature type="transmembrane region" description="Helical" evidence="7">
    <location>
        <begin position="20"/>
        <end position="39"/>
    </location>
</feature>
<dbReference type="Proteomes" id="UP000262969">
    <property type="component" value="Unassembled WGS sequence"/>
</dbReference>
<dbReference type="GO" id="GO:0005886">
    <property type="term" value="C:plasma membrane"/>
    <property type="evidence" value="ECO:0007669"/>
    <property type="project" value="UniProtKB-SubCell"/>
</dbReference>
<evidence type="ECO:0000256" key="4">
    <source>
        <dbReference type="ARBA" id="ARBA00022692"/>
    </source>
</evidence>
<comment type="caution">
    <text evidence="9">The sequence shown here is derived from an EMBL/GenBank/DDBJ whole genome shotgun (WGS) entry which is preliminary data.</text>
</comment>
<feature type="transmembrane region" description="Helical" evidence="7">
    <location>
        <begin position="149"/>
        <end position="176"/>
    </location>
</feature>
<dbReference type="Pfam" id="PF00528">
    <property type="entry name" value="BPD_transp_1"/>
    <property type="match status" value="1"/>
</dbReference>
<dbReference type="AlphaFoldDB" id="A0A3D2X758"/>